<accession>A0A9W9TTG3</accession>
<proteinExistence type="predicted"/>
<dbReference type="Gene3D" id="3.80.10.10">
    <property type="entry name" value="Ribonuclease Inhibitor"/>
    <property type="match status" value="1"/>
</dbReference>
<dbReference type="SUPFAM" id="SSF52047">
    <property type="entry name" value="RNI-like"/>
    <property type="match status" value="1"/>
</dbReference>
<dbReference type="InterPro" id="IPR032675">
    <property type="entry name" value="LRR_dom_sf"/>
</dbReference>
<dbReference type="EMBL" id="JAPQKT010000002">
    <property type="protein sequence ID" value="KAJ5240756.1"/>
    <property type="molecule type" value="Genomic_DNA"/>
</dbReference>
<name>A0A9W9TTG3_PENCI</name>
<reference evidence="2" key="2">
    <citation type="journal article" date="2023" name="IMA Fungus">
        <title>Comparative genomic study of the Penicillium genus elucidates a diverse pangenome and 15 lateral gene transfer events.</title>
        <authorList>
            <person name="Petersen C."/>
            <person name="Sorensen T."/>
            <person name="Nielsen M.R."/>
            <person name="Sondergaard T.E."/>
            <person name="Sorensen J.L."/>
            <person name="Fitzpatrick D.A."/>
            <person name="Frisvad J.C."/>
            <person name="Nielsen K.L."/>
        </authorList>
    </citation>
    <scope>NUCLEOTIDE SEQUENCE</scope>
    <source>
        <strain evidence="2">IBT 23319</strain>
    </source>
</reference>
<evidence type="ECO:0000313" key="2">
    <source>
        <dbReference type="EMBL" id="KAJ5240756.1"/>
    </source>
</evidence>
<dbReference type="Proteomes" id="UP001147733">
    <property type="component" value="Unassembled WGS sequence"/>
</dbReference>
<sequence>MVLYYFVDENRLYSAPQPLVPVEPTTTPVATPGLTGNPSYEELGPLDEPDLRRPNQNPNAALAAGSSPSGSYRNPSIAPSQGGRKVSTASRSNATDGSSSSRKDSNFSQHAASLTFAASLRNLYLADNRLDDEVFRELARLPELRIVNLSYNELTELPQGVLKRWPWISE</sequence>
<evidence type="ECO:0000256" key="1">
    <source>
        <dbReference type="SAM" id="MobiDB-lite"/>
    </source>
</evidence>
<feature type="compositionally biased region" description="Polar residues" evidence="1">
    <location>
        <begin position="87"/>
        <end position="107"/>
    </location>
</feature>
<dbReference type="OrthoDB" id="2021138at2759"/>
<protein>
    <submittedName>
        <fullName evidence="2">Adenylate cyclase</fullName>
    </submittedName>
</protein>
<gene>
    <name evidence="2" type="ORF">N7469_002347</name>
</gene>
<comment type="caution">
    <text evidence="2">The sequence shown here is derived from an EMBL/GenBank/DDBJ whole genome shotgun (WGS) entry which is preliminary data.</text>
</comment>
<reference evidence="2" key="1">
    <citation type="submission" date="2022-11" db="EMBL/GenBank/DDBJ databases">
        <authorList>
            <person name="Petersen C."/>
        </authorList>
    </citation>
    <scope>NUCLEOTIDE SEQUENCE</scope>
    <source>
        <strain evidence="2">IBT 23319</strain>
    </source>
</reference>
<organism evidence="2 3">
    <name type="scientific">Penicillium citrinum</name>
    <dbReference type="NCBI Taxonomy" id="5077"/>
    <lineage>
        <taxon>Eukaryota</taxon>
        <taxon>Fungi</taxon>
        <taxon>Dikarya</taxon>
        <taxon>Ascomycota</taxon>
        <taxon>Pezizomycotina</taxon>
        <taxon>Eurotiomycetes</taxon>
        <taxon>Eurotiomycetidae</taxon>
        <taxon>Eurotiales</taxon>
        <taxon>Aspergillaceae</taxon>
        <taxon>Penicillium</taxon>
    </lineage>
</organism>
<feature type="compositionally biased region" description="Low complexity" evidence="1">
    <location>
        <begin position="17"/>
        <end position="32"/>
    </location>
</feature>
<keyword evidence="3" id="KW-1185">Reference proteome</keyword>
<feature type="non-terminal residue" evidence="2">
    <location>
        <position position="1"/>
    </location>
</feature>
<evidence type="ECO:0000313" key="3">
    <source>
        <dbReference type="Proteomes" id="UP001147733"/>
    </source>
</evidence>
<dbReference type="AlphaFoldDB" id="A0A9W9TTG3"/>
<feature type="region of interest" description="Disordered" evidence="1">
    <location>
        <begin position="17"/>
        <end position="107"/>
    </location>
</feature>
<dbReference type="RefSeq" id="XP_056503761.1">
    <property type="nucleotide sequence ID" value="XM_056641267.1"/>
</dbReference>
<dbReference type="GeneID" id="81380434"/>
<feature type="compositionally biased region" description="Low complexity" evidence="1">
    <location>
        <begin position="57"/>
        <end position="71"/>
    </location>
</feature>